<sequence length="91" mass="10104">MGLALYAQARRSVWILDLELRRLFSLAAIAERKDFADAVMQPLSLVTQRLVGLFKCPVTVFVLSVGVKQSDSIPNDIWKPQGGGCRRVKST</sequence>
<proteinExistence type="predicted"/>
<accession>A0AAV4Y0J9</accession>
<organism evidence="1 2">
    <name type="scientific">Caerostris extrusa</name>
    <name type="common">Bark spider</name>
    <name type="synonym">Caerostris bankana</name>
    <dbReference type="NCBI Taxonomy" id="172846"/>
    <lineage>
        <taxon>Eukaryota</taxon>
        <taxon>Metazoa</taxon>
        <taxon>Ecdysozoa</taxon>
        <taxon>Arthropoda</taxon>
        <taxon>Chelicerata</taxon>
        <taxon>Arachnida</taxon>
        <taxon>Araneae</taxon>
        <taxon>Araneomorphae</taxon>
        <taxon>Entelegynae</taxon>
        <taxon>Araneoidea</taxon>
        <taxon>Araneidae</taxon>
        <taxon>Caerostris</taxon>
    </lineage>
</organism>
<evidence type="ECO:0000313" key="2">
    <source>
        <dbReference type="Proteomes" id="UP001054945"/>
    </source>
</evidence>
<name>A0AAV4Y0J9_CAEEX</name>
<keyword evidence="2" id="KW-1185">Reference proteome</keyword>
<dbReference type="EMBL" id="BPLR01001089">
    <property type="protein sequence ID" value="GIY99854.1"/>
    <property type="molecule type" value="Genomic_DNA"/>
</dbReference>
<comment type="caution">
    <text evidence="1">The sequence shown here is derived from an EMBL/GenBank/DDBJ whole genome shotgun (WGS) entry which is preliminary data.</text>
</comment>
<dbReference type="AlphaFoldDB" id="A0AAV4Y0J9"/>
<gene>
    <name evidence="1" type="ORF">CEXT_161721</name>
</gene>
<protein>
    <submittedName>
        <fullName evidence="1">Uncharacterized protein</fullName>
    </submittedName>
</protein>
<evidence type="ECO:0000313" key="1">
    <source>
        <dbReference type="EMBL" id="GIY99854.1"/>
    </source>
</evidence>
<dbReference type="Proteomes" id="UP001054945">
    <property type="component" value="Unassembled WGS sequence"/>
</dbReference>
<reference evidence="1 2" key="1">
    <citation type="submission" date="2021-06" db="EMBL/GenBank/DDBJ databases">
        <title>Caerostris extrusa draft genome.</title>
        <authorList>
            <person name="Kono N."/>
            <person name="Arakawa K."/>
        </authorList>
    </citation>
    <scope>NUCLEOTIDE SEQUENCE [LARGE SCALE GENOMIC DNA]</scope>
</reference>